<proteinExistence type="predicted"/>
<dbReference type="RefSeq" id="WP_381508684.1">
    <property type="nucleotide sequence ID" value="NZ_JBHUOM010000048.1"/>
</dbReference>
<sequence>MNVRTNLIQWTLFALPFLSAAQPKQLIISARSGDSVRPVRPDQKSVEAIMQPPAEASSTDVTATASESLNILPLFGEQPKTAAQIDEEVHFLNDCDRNFASRPEASDFFAARGWDYVTNGQLDTAAHRFNLSWLLNDRNADAYWGLGVICYQKNQLTNAIRMLKKGLAVADSNVVLMIDLATIEIKQYQEKPTSDMLTEAEGYLQRAVSISPSSAPSYQKLSVVSYLKADYLKAWDYFHQARNLDLSVLDLSYLSELLAKHPDPKGVFK</sequence>
<comment type="caution">
    <text evidence="1">The sequence shown here is derived from an EMBL/GenBank/DDBJ whole genome shotgun (WGS) entry which is preliminary data.</text>
</comment>
<evidence type="ECO:0000313" key="2">
    <source>
        <dbReference type="Proteomes" id="UP001597512"/>
    </source>
</evidence>
<dbReference type="EMBL" id="JBHUOM010000048">
    <property type="protein sequence ID" value="MFD2938063.1"/>
    <property type="molecule type" value="Genomic_DNA"/>
</dbReference>
<organism evidence="1 2">
    <name type="scientific">Spirosoma flavum</name>
    <dbReference type="NCBI Taxonomy" id="2048557"/>
    <lineage>
        <taxon>Bacteria</taxon>
        <taxon>Pseudomonadati</taxon>
        <taxon>Bacteroidota</taxon>
        <taxon>Cytophagia</taxon>
        <taxon>Cytophagales</taxon>
        <taxon>Cytophagaceae</taxon>
        <taxon>Spirosoma</taxon>
    </lineage>
</organism>
<name>A0ABW6AV29_9BACT</name>
<reference evidence="2" key="1">
    <citation type="journal article" date="2019" name="Int. J. Syst. Evol. Microbiol.">
        <title>The Global Catalogue of Microorganisms (GCM) 10K type strain sequencing project: providing services to taxonomists for standard genome sequencing and annotation.</title>
        <authorList>
            <consortium name="The Broad Institute Genomics Platform"/>
            <consortium name="The Broad Institute Genome Sequencing Center for Infectious Disease"/>
            <person name="Wu L."/>
            <person name="Ma J."/>
        </authorList>
    </citation>
    <scope>NUCLEOTIDE SEQUENCE [LARGE SCALE GENOMIC DNA]</scope>
    <source>
        <strain evidence="2">KCTC 52490</strain>
    </source>
</reference>
<accession>A0ABW6AV29</accession>
<keyword evidence="2" id="KW-1185">Reference proteome</keyword>
<gene>
    <name evidence="1" type="ORF">ACFS25_30130</name>
</gene>
<protein>
    <submittedName>
        <fullName evidence="1">Tetratricopeptide repeat protein</fullName>
    </submittedName>
</protein>
<dbReference type="Gene3D" id="1.25.40.10">
    <property type="entry name" value="Tetratricopeptide repeat domain"/>
    <property type="match status" value="1"/>
</dbReference>
<dbReference type="InterPro" id="IPR011990">
    <property type="entry name" value="TPR-like_helical_dom_sf"/>
</dbReference>
<dbReference type="Proteomes" id="UP001597512">
    <property type="component" value="Unassembled WGS sequence"/>
</dbReference>
<evidence type="ECO:0000313" key="1">
    <source>
        <dbReference type="EMBL" id="MFD2938063.1"/>
    </source>
</evidence>
<dbReference type="SUPFAM" id="SSF48452">
    <property type="entry name" value="TPR-like"/>
    <property type="match status" value="1"/>
</dbReference>